<evidence type="ECO:0000256" key="1">
    <source>
        <dbReference type="SAM" id="MobiDB-lite"/>
    </source>
</evidence>
<keyword evidence="3" id="KW-1185">Reference proteome</keyword>
<feature type="region of interest" description="Disordered" evidence="1">
    <location>
        <begin position="118"/>
        <end position="151"/>
    </location>
</feature>
<dbReference type="EMBL" id="BAAAHG010000004">
    <property type="protein sequence ID" value="GAA0904810.1"/>
    <property type="molecule type" value="Genomic_DNA"/>
</dbReference>
<evidence type="ECO:0000313" key="2">
    <source>
        <dbReference type="EMBL" id="GAA0904810.1"/>
    </source>
</evidence>
<reference evidence="2 3" key="1">
    <citation type="journal article" date="2019" name="Int. J. Syst. Evol. Microbiol.">
        <title>The Global Catalogue of Microorganisms (GCM) 10K type strain sequencing project: providing services to taxonomists for standard genome sequencing and annotation.</title>
        <authorList>
            <consortium name="The Broad Institute Genomics Platform"/>
            <consortium name="The Broad Institute Genome Sequencing Center for Infectious Disease"/>
            <person name="Wu L."/>
            <person name="Ma J."/>
        </authorList>
    </citation>
    <scope>NUCLEOTIDE SEQUENCE [LARGE SCALE GENOMIC DNA]</scope>
    <source>
        <strain evidence="2 3">JCM 10673</strain>
    </source>
</reference>
<name>A0ABN1NEX4_9ACTN</name>
<proteinExistence type="predicted"/>
<accession>A0ABN1NEX4</accession>
<sequence length="151" mass="16958">MKRAYREALQRHPLTRDRLRTALGVPQEEVDHAIDQLLSIEALHRIEGETPRGTVLPLAWVGPRPGSSWLVPSVSPAHQGTSRDHKLKPFSGAVFLSARRLPDDLRDGLRRHRVDCLFRGHAHPPSPGLDRVRRDAPAPGLPRPRRRGTGR</sequence>
<gene>
    <name evidence="2" type="ORF">GCM10009549_08500</name>
</gene>
<dbReference type="Proteomes" id="UP001501005">
    <property type="component" value="Unassembled WGS sequence"/>
</dbReference>
<evidence type="ECO:0000313" key="3">
    <source>
        <dbReference type="Proteomes" id="UP001501005"/>
    </source>
</evidence>
<organism evidence="2 3">
    <name type="scientific">Streptomyces thermoalcalitolerans</name>
    <dbReference type="NCBI Taxonomy" id="65605"/>
    <lineage>
        <taxon>Bacteria</taxon>
        <taxon>Bacillati</taxon>
        <taxon>Actinomycetota</taxon>
        <taxon>Actinomycetes</taxon>
        <taxon>Kitasatosporales</taxon>
        <taxon>Streptomycetaceae</taxon>
        <taxon>Streptomyces</taxon>
    </lineage>
</organism>
<evidence type="ECO:0008006" key="4">
    <source>
        <dbReference type="Google" id="ProtNLM"/>
    </source>
</evidence>
<protein>
    <recommendedName>
        <fullName evidence="4">DprA winged helix domain-containing protein</fullName>
    </recommendedName>
</protein>
<comment type="caution">
    <text evidence="2">The sequence shown here is derived from an EMBL/GenBank/DDBJ whole genome shotgun (WGS) entry which is preliminary data.</text>
</comment>